<dbReference type="Proteomes" id="UP001218218">
    <property type="component" value="Unassembled WGS sequence"/>
</dbReference>
<keyword evidence="1" id="KW-0472">Membrane</keyword>
<reference evidence="2" key="1">
    <citation type="submission" date="2023-03" db="EMBL/GenBank/DDBJ databases">
        <title>Massive genome expansion in bonnet fungi (Mycena s.s.) driven by repeated elements and novel gene families across ecological guilds.</title>
        <authorList>
            <consortium name="Lawrence Berkeley National Laboratory"/>
            <person name="Harder C.B."/>
            <person name="Miyauchi S."/>
            <person name="Viragh M."/>
            <person name="Kuo A."/>
            <person name="Thoen E."/>
            <person name="Andreopoulos B."/>
            <person name="Lu D."/>
            <person name="Skrede I."/>
            <person name="Drula E."/>
            <person name="Henrissat B."/>
            <person name="Morin E."/>
            <person name="Kohler A."/>
            <person name="Barry K."/>
            <person name="LaButti K."/>
            <person name="Morin E."/>
            <person name="Salamov A."/>
            <person name="Lipzen A."/>
            <person name="Mereny Z."/>
            <person name="Hegedus B."/>
            <person name="Baldrian P."/>
            <person name="Stursova M."/>
            <person name="Weitz H."/>
            <person name="Taylor A."/>
            <person name="Grigoriev I.V."/>
            <person name="Nagy L.G."/>
            <person name="Martin F."/>
            <person name="Kauserud H."/>
        </authorList>
    </citation>
    <scope>NUCLEOTIDE SEQUENCE</scope>
    <source>
        <strain evidence="2">CBHHK002</strain>
    </source>
</reference>
<evidence type="ECO:0000313" key="3">
    <source>
        <dbReference type="Proteomes" id="UP001218218"/>
    </source>
</evidence>
<comment type="caution">
    <text evidence="2">The sequence shown here is derived from an EMBL/GenBank/DDBJ whole genome shotgun (WGS) entry which is preliminary data.</text>
</comment>
<evidence type="ECO:0000313" key="2">
    <source>
        <dbReference type="EMBL" id="KAJ7328752.1"/>
    </source>
</evidence>
<feature type="transmembrane region" description="Helical" evidence="1">
    <location>
        <begin position="12"/>
        <end position="29"/>
    </location>
</feature>
<name>A0AAD6ZMT3_9AGAR</name>
<organism evidence="2 3">
    <name type="scientific">Mycena albidolilacea</name>
    <dbReference type="NCBI Taxonomy" id="1033008"/>
    <lineage>
        <taxon>Eukaryota</taxon>
        <taxon>Fungi</taxon>
        <taxon>Dikarya</taxon>
        <taxon>Basidiomycota</taxon>
        <taxon>Agaricomycotina</taxon>
        <taxon>Agaricomycetes</taxon>
        <taxon>Agaricomycetidae</taxon>
        <taxon>Agaricales</taxon>
        <taxon>Marasmiineae</taxon>
        <taxon>Mycenaceae</taxon>
        <taxon>Mycena</taxon>
    </lineage>
</organism>
<keyword evidence="1" id="KW-1133">Transmembrane helix</keyword>
<dbReference type="AlphaFoldDB" id="A0AAD6ZMT3"/>
<feature type="transmembrane region" description="Helical" evidence="1">
    <location>
        <begin position="41"/>
        <end position="59"/>
    </location>
</feature>
<feature type="transmembrane region" description="Helical" evidence="1">
    <location>
        <begin position="101"/>
        <end position="121"/>
    </location>
</feature>
<proteinExistence type="predicted"/>
<dbReference type="EMBL" id="JARIHO010000038">
    <property type="protein sequence ID" value="KAJ7328752.1"/>
    <property type="molecule type" value="Genomic_DNA"/>
</dbReference>
<gene>
    <name evidence="2" type="ORF">DFH08DRAFT_786345</name>
</gene>
<protein>
    <submittedName>
        <fullName evidence="2">Uncharacterized protein</fullName>
    </submittedName>
</protein>
<accession>A0AAD6ZMT3</accession>
<feature type="transmembrane region" description="Helical" evidence="1">
    <location>
        <begin position="71"/>
        <end position="89"/>
    </location>
</feature>
<sequence>MLFYPILLPWPILLHALGLTTLGCSMLLAKPNEKAPEDISTLGITTIALGMSYISTSYMPISENQFLHASAPVRVLLALLAGLKWLTIGAENARLYKKRDVLLGVLLYDGVGGLLLGWYLGTFSGKVAAFRQHQVAYSLS</sequence>
<evidence type="ECO:0000256" key="1">
    <source>
        <dbReference type="SAM" id="Phobius"/>
    </source>
</evidence>
<keyword evidence="3" id="KW-1185">Reference proteome</keyword>
<keyword evidence="1" id="KW-0812">Transmembrane</keyword>